<organism evidence="1 2">
    <name type="scientific">Linum tenue</name>
    <dbReference type="NCBI Taxonomy" id="586396"/>
    <lineage>
        <taxon>Eukaryota</taxon>
        <taxon>Viridiplantae</taxon>
        <taxon>Streptophyta</taxon>
        <taxon>Embryophyta</taxon>
        <taxon>Tracheophyta</taxon>
        <taxon>Spermatophyta</taxon>
        <taxon>Magnoliopsida</taxon>
        <taxon>eudicotyledons</taxon>
        <taxon>Gunneridae</taxon>
        <taxon>Pentapetalae</taxon>
        <taxon>rosids</taxon>
        <taxon>fabids</taxon>
        <taxon>Malpighiales</taxon>
        <taxon>Linaceae</taxon>
        <taxon>Linum</taxon>
    </lineage>
</organism>
<dbReference type="AlphaFoldDB" id="A0AAV0P0E3"/>
<protein>
    <submittedName>
        <fullName evidence="1">Uncharacterized protein</fullName>
    </submittedName>
</protein>
<evidence type="ECO:0000313" key="1">
    <source>
        <dbReference type="EMBL" id="CAI0464425.1"/>
    </source>
</evidence>
<reference evidence="1" key="1">
    <citation type="submission" date="2022-08" db="EMBL/GenBank/DDBJ databases">
        <authorList>
            <person name="Gutierrez-Valencia J."/>
        </authorList>
    </citation>
    <scope>NUCLEOTIDE SEQUENCE</scope>
</reference>
<name>A0AAV0P0E3_9ROSI</name>
<comment type="caution">
    <text evidence="1">The sequence shown here is derived from an EMBL/GenBank/DDBJ whole genome shotgun (WGS) entry which is preliminary data.</text>
</comment>
<proteinExistence type="predicted"/>
<dbReference type="InterPro" id="IPR032675">
    <property type="entry name" value="LRR_dom_sf"/>
</dbReference>
<dbReference type="SUPFAM" id="SSF52047">
    <property type="entry name" value="RNI-like"/>
    <property type="match status" value="1"/>
</dbReference>
<keyword evidence="2" id="KW-1185">Reference proteome</keyword>
<gene>
    <name evidence="1" type="ORF">LITE_LOCUS36183</name>
</gene>
<accession>A0AAV0P0E3</accession>
<dbReference type="Gene3D" id="3.80.10.10">
    <property type="entry name" value="Ribonuclease Inhibitor"/>
    <property type="match status" value="1"/>
</dbReference>
<evidence type="ECO:0000313" key="2">
    <source>
        <dbReference type="Proteomes" id="UP001154282"/>
    </source>
</evidence>
<sequence length="149" mass="16908">MWKLGEFSSWYQQSEIFTGSLFLCHRYYVFACLYPGAGPALSFRSVLQQKPRACSSAIHKLAKLSSLYLTGCSMIQSLPELPPNLILLDVSGCKMLQALPSNLGKLRWKYLCFDDCPRLDKNLPKEMVQNFPIHATCIYILGYMKTSVI</sequence>
<dbReference type="Proteomes" id="UP001154282">
    <property type="component" value="Unassembled WGS sequence"/>
</dbReference>
<dbReference type="EMBL" id="CAMGYJ010000008">
    <property type="protein sequence ID" value="CAI0464425.1"/>
    <property type="molecule type" value="Genomic_DNA"/>
</dbReference>